<protein>
    <submittedName>
        <fullName evidence="1">Uncharacterized protein</fullName>
    </submittedName>
</protein>
<reference evidence="1" key="1">
    <citation type="journal article" date="2022" name="Int. J. Mol. Sci.">
        <title>Draft Genome of Tanacetum Coccineum: Genomic Comparison of Closely Related Tanacetum-Family Plants.</title>
        <authorList>
            <person name="Yamashiro T."/>
            <person name="Shiraishi A."/>
            <person name="Nakayama K."/>
            <person name="Satake H."/>
        </authorList>
    </citation>
    <scope>NUCLEOTIDE SEQUENCE</scope>
</reference>
<organism evidence="1 2">
    <name type="scientific">Tanacetum coccineum</name>
    <dbReference type="NCBI Taxonomy" id="301880"/>
    <lineage>
        <taxon>Eukaryota</taxon>
        <taxon>Viridiplantae</taxon>
        <taxon>Streptophyta</taxon>
        <taxon>Embryophyta</taxon>
        <taxon>Tracheophyta</taxon>
        <taxon>Spermatophyta</taxon>
        <taxon>Magnoliopsida</taxon>
        <taxon>eudicotyledons</taxon>
        <taxon>Gunneridae</taxon>
        <taxon>Pentapetalae</taxon>
        <taxon>asterids</taxon>
        <taxon>campanulids</taxon>
        <taxon>Asterales</taxon>
        <taxon>Asteraceae</taxon>
        <taxon>Asteroideae</taxon>
        <taxon>Anthemideae</taxon>
        <taxon>Anthemidinae</taxon>
        <taxon>Tanacetum</taxon>
    </lineage>
</organism>
<dbReference type="Proteomes" id="UP001151760">
    <property type="component" value="Unassembled WGS sequence"/>
</dbReference>
<accession>A0ABQ5I9F8</accession>
<dbReference type="EMBL" id="BQNB010020474">
    <property type="protein sequence ID" value="GJT96359.1"/>
    <property type="molecule type" value="Genomic_DNA"/>
</dbReference>
<comment type="caution">
    <text evidence="1">The sequence shown here is derived from an EMBL/GenBank/DDBJ whole genome shotgun (WGS) entry which is preliminary data.</text>
</comment>
<sequence>MVSFIKWYCKWIGKSKLIKADLEGPTFKLVRPFHKNNISLQFQMEECHLLLTYKIDLTNPEGDKDKRHTLSISKLKAAYYQDFRLEELVPSLWIESEREYDVSAAYGILHWWFKRKEFYITGHSAPSDRRAIVIRKADYQEYKISEADLKNLHPNNFEDLYLLHLQGNLNHVYGADKVHLFNAVNLWIRNLVIRKRMEDLLLGIESYQTKLNLTQLN</sequence>
<name>A0ABQ5I9F8_9ASTR</name>
<proteinExistence type="predicted"/>
<keyword evidence="2" id="KW-1185">Reference proteome</keyword>
<gene>
    <name evidence="1" type="ORF">Tco_1091877</name>
</gene>
<reference evidence="1" key="2">
    <citation type="submission" date="2022-01" db="EMBL/GenBank/DDBJ databases">
        <authorList>
            <person name="Yamashiro T."/>
            <person name="Shiraishi A."/>
            <person name="Satake H."/>
            <person name="Nakayama K."/>
        </authorList>
    </citation>
    <scope>NUCLEOTIDE SEQUENCE</scope>
</reference>
<evidence type="ECO:0000313" key="1">
    <source>
        <dbReference type="EMBL" id="GJT96359.1"/>
    </source>
</evidence>
<evidence type="ECO:0000313" key="2">
    <source>
        <dbReference type="Proteomes" id="UP001151760"/>
    </source>
</evidence>